<dbReference type="GO" id="GO:0008914">
    <property type="term" value="F:leucyl-tRNA--protein transferase activity"/>
    <property type="evidence" value="ECO:0007669"/>
    <property type="project" value="UniProtKB-UniRule"/>
</dbReference>
<dbReference type="Pfam" id="PF04377">
    <property type="entry name" value="ATE_C"/>
    <property type="match status" value="1"/>
</dbReference>
<dbReference type="PANTHER" id="PTHR21367">
    <property type="entry name" value="ARGININE-TRNA-PROTEIN TRANSFERASE 1"/>
    <property type="match status" value="1"/>
</dbReference>
<evidence type="ECO:0000256" key="1">
    <source>
        <dbReference type="ARBA" id="ARBA00022490"/>
    </source>
</evidence>
<dbReference type="SUPFAM" id="SSF55729">
    <property type="entry name" value="Acyl-CoA N-acyltransferases (Nat)"/>
    <property type="match status" value="1"/>
</dbReference>
<dbReference type="Pfam" id="PF04376">
    <property type="entry name" value="ATE_N"/>
    <property type="match status" value="1"/>
</dbReference>
<evidence type="ECO:0000256" key="3">
    <source>
        <dbReference type="ARBA" id="ARBA00023315"/>
    </source>
</evidence>
<dbReference type="NCBIfam" id="NF002346">
    <property type="entry name" value="PRK01305.2-3"/>
    <property type="match status" value="1"/>
</dbReference>
<dbReference type="NCBIfam" id="NF002341">
    <property type="entry name" value="PRK01305.1-1"/>
    <property type="match status" value="1"/>
</dbReference>
<dbReference type="GO" id="GO:0005737">
    <property type="term" value="C:cytoplasm"/>
    <property type="evidence" value="ECO:0007669"/>
    <property type="project" value="UniProtKB-SubCell"/>
</dbReference>
<comment type="subcellular location">
    <subcellularLocation>
        <location evidence="4">Cytoplasm</location>
    </subcellularLocation>
</comment>
<dbReference type="EMBL" id="FTMN01000003">
    <property type="protein sequence ID" value="SIQ24106.1"/>
    <property type="molecule type" value="Genomic_DNA"/>
</dbReference>
<comment type="catalytic activity">
    <reaction evidence="4">
        <text>N-terminal L-aspartyl-[protein] + L-leucyl-tRNA(Leu) = N-terminal L-leucyl-L-aspartyl-[protein] + tRNA(Leu) + H(+)</text>
        <dbReference type="Rhea" id="RHEA:50420"/>
        <dbReference type="Rhea" id="RHEA-COMP:9613"/>
        <dbReference type="Rhea" id="RHEA-COMP:9622"/>
        <dbReference type="Rhea" id="RHEA-COMP:12669"/>
        <dbReference type="Rhea" id="RHEA-COMP:12674"/>
        <dbReference type="ChEBI" id="CHEBI:15378"/>
        <dbReference type="ChEBI" id="CHEBI:64720"/>
        <dbReference type="ChEBI" id="CHEBI:78442"/>
        <dbReference type="ChEBI" id="CHEBI:78494"/>
        <dbReference type="ChEBI" id="CHEBI:133042"/>
        <dbReference type="EC" id="2.3.2.29"/>
    </reaction>
</comment>
<dbReference type="NCBIfam" id="NF002345">
    <property type="entry name" value="PRK01305.2-2"/>
    <property type="match status" value="1"/>
</dbReference>
<proteinExistence type="inferred from homology"/>
<dbReference type="HAMAP" id="MF_00689">
    <property type="entry name" value="Bpt"/>
    <property type="match status" value="1"/>
</dbReference>
<evidence type="ECO:0000256" key="4">
    <source>
        <dbReference type="HAMAP-Rule" id="MF_00689"/>
    </source>
</evidence>
<organism evidence="7 8">
    <name type="scientific">Marinobacterium stanieri</name>
    <dbReference type="NCBI Taxonomy" id="49186"/>
    <lineage>
        <taxon>Bacteria</taxon>
        <taxon>Pseudomonadati</taxon>
        <taxon>Pseudomonadota</taxon>
        <taxon>Gammaproteobacteria</taxon>
        <taxon>Oceanospirillales</taxon>
        <taxon>Oceanospirillaceae</taxon>
        <taxon>Marinobacterium</taxon>
    </lineage>
</organism>
<sequence>MSSLRTLKFYATPVHDCSYLDDQQARTLFVDPRAHVGKALYSQLSDLGFRRSGSHIYRPHCEHCQACISVRIPVQAFKPSKTQRRIENRNQDLLIRALPCQLTAEYYALYERYICERHQDGDMFPPSPEQFINFLIEGMQDSLFYEFRAPDGQLVAISVCDRLDQGLSALYTFYDPDLDRRSLGVNAILWLVREAQRQGLPYLYLGYWVKNCRKMNYKTAYRPLEMLLDGEWQRIQQGSKPD</sequence>
<keyword evidence="2 4" id="KW-0808">Transferase</keyword>
<keyword evidence="8" id="KW-1185">Reference proteome</keyword>
<protein>
    <recommendedName>
        <fullName evidence="4">Aspartate/glutamate leucyltransferase</fullName>
        <ecNumber evidence="4">2.3.2.29</ecNumber>
    </recommendedName>
</protein>
<dbReference type="Proteomes" id="UP000186895">
    <property type="component" value="Unassembled WGS sequence"/>
</dbReference>
<dbReference type="InterPro" id="IPR007472">
    <property type="entry name" value="N-end_Aminoacyl_Trfase_C"/>
</dbReference>
<dbReference type="EC" id="2.3.2.29" evidence="4"/>
<dbReference type="NCBIfam" id="NF002342">
    <property type="entry name" value="PRK01305.1-3"/>
    <property type="match status" value="1"/>
</dbReference>
<dbReference type="PANTHER" id="PTHR21367:SF1">
    <property type="entry name" value="ARGINYL-TRNA--PROTEIN TRANSFERASE 1"/>
    <property type="match status" value="1"/>
</dbReference>
<dbReference type="GO" id="GO:0071596">
    <property type="term" value="P:ubiquitin-dependent protein catabolic process via the N-end rule pathway"/>
    <property type="evidence" value="ECO:0007669"/>
    <property type="project" value="InterPro"/>
</dbReference>
<dbReference type="PIRSF" id="PIRSF037208">
    <property type="entry name" value="ATE_pro_prd"/>
    <property type="match status" value="1"/>
</dbReference>
<dbReference type="eggNOG" id="COG2935">
    <property type="taxonomic scope" value="Bacteria"/>
</dbReference>
<feature type="domain" description="N-end aminoacyl transferase N-terminal" evidence="5">
    <location>
        <begin position="15"/>
        <end position="85"/>
    </location>
</feature>
<evidence type="ECO:0000313" key="8">
    <source>
        <dbReference type="Proteomes" id="UP000186895"/>
    </source>
</evidence>
<comment type="similarity">
    <text evidence="4">Belongs to the R-transferase family. Bpt subfamily.</text>
</comment>
<evidence type="ECO:0000256" key="2">
    <source>
        <dbReference type="ARBA" id="ARBA00022679"/>
    </source>
</evidence>
<dbReference type="InterPro" id="IPR016181">
    <property type="entry name" value="Acyl_CoA_acyltransferase"/>
</dbReference>
<dbReference type="InterPro" id="IPR007471">
    <property type="entry name" value="N-end_Aminoacyl_Trfase_N"/>
</dbReference>
<keyword evidence="3 4" id="KW-0012">Acyltransferase</keyword>
<keyword evidence="1 4" id="KW-0963">Cytoplasm</keyword>
<name>A0A1N6R649_9GAMM</name>
<dbReference type="RefSeq" id="WP_010323197.1">
    <property type="nucleotide sequence ID" value="NZ_FTMN01000003.1"/>
</dbReference>
<dbReference type="STRING" id="49186.SAMN05421647_103124"/>
<feature type="domain" description="N-end rule aminoacyl transferase C-terminal" evidence="6">
    <location>
        <begin position="105"/>
        <end position="227"/>
    </location>
</feature>
<reference evidence="7 8" key="1">
    <citation type="submission" date="2017-01" db="EMBL/GenBank/DDBJ databases">
        <authorList>
            <person name="Mah S.A."/>
            <person name="Swanson W.J."/>
            <person name="Moy G.W."/>
            <person name="Vacquier V.D."/>
        </authorList>
    </citation>
    <scope>NUCLEOTIDE SEQUENCE [LARGE SCALE GENOMIC DNA]</scope>
    <source>
        <strain evidence="7 8">DSM 7027</strain>
    </source>
</reference>
<comment type="catalytic activity">
    <reaction evidence="4">
        <text>N-terminal L-glutamyl-[protein] + L-leucyl-tRNA(Leu) = N-terminal L-leucyl-L-glutamyl-[protein] + tRNA(Leu) + H(+)</text>
        <dbReference type="Rhea" id="RHEA:50412"/>
        <dbReference type="Rhea" id="RHEA-COMP:9613"/>
        <dbReference type="Rhea" id="RHEA-COMP:9622"/>
        <dbReference type="Rhea" id="RHEA-COMP:12664"/>
        <dbReference type="Rhea" id="RHEA-COMP:12668"/>
        <dbReference type="ChEBI" id="CHEBI:15378"/>
        <dbReference type="ChEBI" id="CHEBI:64721"/>
        <dbReference type="ChEBI" id="CHEBI:78442"/>
        <dbReference type="ChEBI" id="CHEBI:78494"/>
        <dbReference type="ChEBI" id="CHEBI:133041"/>
        <dbReference type="EC" id="2.3.2.29"/>
    </reaction>
</comment>
<accession>A0A1N6R649</accession>
<dbReference type="GO" id="GO:0004057">
    <property type="term" value="F:arginyl-tRNA--protein transferase activity"/>
    <property type="evidence" value="ECO:0007669"/>
    <property type="project" value="InterPro"/>
</dbReference>
<evidence type="ECO:0000259" key="5">
    <source>
        <dbReference type="Pfam" id="PF04376"/>
    </source>
</evidence>
<gene>
    <name evidence="4" type="primary">bpt</name>
    <name evidence="7" type="ORF">SAMN05421647_103124</name>
</gene>
<comment type="function">
    <text evidence="4">Functions in the N-end rule pathway of protein degradation where it conjugates Leu from its aminoacyl-tRNA to the N-termini of proteins containing an N-terminal aspartate or glutamate.</text>
</comment>
<evidence type="ECO:0000313" key="7">
    <source>
        <dbReference type="EMBL" id="SIQ24106.1"/>
    </source>
</evidence>
<dbReference type="InterPro" id="IPR017138">
    <property type="entry name" value="Asp_Glu_LeuTrfase"/>
</dbReference>
<dbReference type="AlphaFoldDB" id="A0A1N6R649"/>
<evidence type="ECO:0000259" key="6">
    <source>
        <dbReference type="Pfam" id="PF04377"/>
    </source>
</evidence>
<dbReference type="InterPro" id="IPR030700">
    <property type="entry name" value="N-end_Aminoacyl_Trfase"/>
</dbReference>